<dbReference type="AlphaFoldDB" id="A0A318JM19"/>
<proteinExistence type="predicted"/>
<organism evidence="1 2">
    <name type="scientific">Undibacterium pigrum</name>
    <dbReference type="NCBI Taxonomy" id="401470"/>
    <lineage>
        <taxon>Bacteria</taxon>
        <taxon>Pseudomonadati</taxon>
        <taxon>Pseudomonadota</taxon>
        <taxon>Betaproteobacteria</taxon>
        <taxon>Burkholderiales</taxon>
        <taxon>Oxalobacteraceae</taxon>
        <taxon>Undibacterium</taxon>
    </lineage>
</organism>
<keyword evidence="2" id="KW-1185">Reference proteome</keyword>
<dbReference type="Proteomes" id="UP000247792">
    <property type="component" value="Unassembled WGS sequence"/>
</dbReference>
<name>A0A318JM19_9BURK</name>
<evidence type="ECO:0000313" key="2">
    <source>
        <dbReference type="Proteomes" id="UP000247792"/>
    </source>
</evidence>
<comment type="caution">
    <text evidence="1">The sequence shown here is derived from an EMBL/GenBank/DDBJ whole genome shotgun (WGS) entry which is preliminary data.</text>
</comment>
<dbReference type="EMBL" id="QJKB01000002">
    <property type="protein sequence ID" value="PXX44991.1"/>
    <property type="molecule type" value="Genomic_DNA"/>
</dbReference>
<reference evidence="1 2" key="1">
    <citation type="submission" date="2018-05" db="EMBL/GenBank/DDBJ databases">
        <title>Genomic Encyclopedia of Type Strains, Phase IV (KMG-IV): sequencing the most valuable type-strain genomes for metagenomic binning, comparative biology and taxonomic classification.</title>
        <authorList>
            <person name="Goeker M."/>
        </authorList>
    </citation>
    <scope>NUCLEOTIDE SEQUENCE [LARGE SCALE GENOMIC DNA]</scope>
    <source>
        <strain evidence="1 2">DSM 19792</strain>
    </source>
</reference>
<accession>A0A318JM19</accession>
<evidence type="ECO:0000313" key="1">
    <source>
        <dbReference type="EMBL" id="PXX44991.1"/>
    </source>
</evidence>
<sequence>MQYKKWEDPKLASLKQRLFLIHFLYCTNGAYTWELRRSKTTSTHPLFRLLRVLQPNKSKRTPARPFVVSENTVPLQLKHTHRLHQRLRLFLQAFGGCSSLFYQGGVLLGHFIHLCDGQVDLFYACALLCRGGDDF</sequence>
<gene>
    <name evidence="1" type="ORF">DFR42_102203</name>
</gene>
<protein>
    <submittedName>
        <fullName evidence="1">Uncharacterized protein</fullName>
    </submittedName>
</protein>